<dbReference type="InterPro" id="IPR000182">
    <property type="entry name" value="GNAT_dom"/>
</dbReference>
<name>A0A2H6CSF6_TETHA</name>
<organism evidence="3 4">
    <name type="scientific">Tetragenococcus halophilus subsp. halophilus</name>
    <dbReference type="NCBI Taxonomy" id="1513897"/>
    <lineage>
        <taxon>Bacteria</taxon>
        <taxon>Bacillati</taxon>
        <taxon>Bacillota</taxon>
        <taxon>Bacilli</taxon>
        <taxon>Lactobacillales</taxon>
        <taxon>Enterococcaceae</taxon>
        <taxon>Tetragenococcus</taxon>
    </lineage>
</organism>
<dbReference type="EMBL" id="BDEC01000030">
    <property type="protein sequence ID" value="GBD67927.1"/>
    <property type="molecule type" value="Genomic_DNA"/>
</dbReference>
<keyword evidence="4" id="KW-1185">Reference proteome</keyword>
<sequence>MTIRTLQQNDNEQLALLIQTSLASLGLDKAGTAYYDPQLKYLSSYYEQLSDACYWVIEYQNKIIGGIGIAPLEAMPKVCELQKLYVDSNFQGQGLSKKLMDTALDYAYKHYEACYLETHTTLTNAWHLYEKYEFKQLKQPLINSEHNAMDLWYYKELN</sequence>
<dbReference type="CDD" id="cd04301">
    <property type="entry name" value="NAT_SF"/>
    <property type="match status" value="1"/>
</dbReference>
<dbReference type="InterPro" id="IPR016181">
    <property type="entry name" value="Acyl_CoA_acyltransferase"/>
</dbReference>
<dbReference type="InterPro" id="IPR050769">
    <property type="entry name" value="NAT_camello-type"/>
</dbReference>
<dbReference type="Pfam" id="PF00583">
    <property type="entry name" value="Acetyltransf_1"/>
    <property type="match status" value="1"/>
</dbReference>
<comment type="caution">
    <text evidence="3">The sequence shown here is derived from an EMBL/GenBank/DDBJ whole genome shotgun (WGS) entry which is preliminary data.</text>
</comment>
<keyword evidence="1 3" id="KW-0808">Transferase</keyword>
<dbReference type="AlphaFoldDB" id="A0A2H6CSF6"/>
<accession>A0A2H6CSF6</accession>
<dbReference type="GO" id="GO:0008080">
    <property type="term" value="F:N-acetyltransferase activity"/>
    <property type="evidence" value="ECO:0007669"/>
    <property type="project" value="InterPro"/>
</dbReference>
<reference evidence="3 4" key="1">
    <citation type="submission" date="2016-05" db="EMBL/GenBank/DDBJ databases">
        <title>Whole genome sequencing of Tetragenococcus halophilus subsp. halophilus NISL 7118.</title>
        <authorList>
            <person name="Shiwa Y."/>
            <person name="Nishimura I."/>
            <person name="Yoshikawa H."/>
            <person name="Koyama Y."/>
            <person name="Oguma T."/>
        </authorList>
    </citation>
    <scope>NUCLEOTIDE SEQUENCE [LARGE SCALE GENOMIC DNA]</scope>
    <source>
        <strain evidence="3 4">NISL 7118</strain>
    </source>
</reference>
<proteinExistence type="predicted"/>
<dbReference type="PANTHER" id="PTHR13947">
    <property type="entry name" value="GNAT FAMILY N-ACETYLTRANSFERASE"/>
    <property type="match status" value="1"/>
</dbReference>
<evidence type="ECO:0000259" key="2">
    <source>
        <dbReference type="PROSITE" id="PS51186"/>
    </source>
</evidence>
<dbReference type="Proteomes" id="UP000236214">
    <property type="component" value="Unassembled WGS sequence"/>
</dbReference>
<dbReference type="RefSeq" id="WP_103103393.1">
    <property type="nucleotide sequence ID" value="NZ_BDEC01000030.1"/>
</dbReference>
<evidence type="ECO:0000313" key="4">
    <source>
        <dbReference type="Proteomes" id="UP000236214"/>
    </source>
</evidence>
<dbReference type="Gene3D" id="3.40.630.30">
    <property type="match status" value="1"/>
</dbReference>
<dbReference type="SUPFAM" id="SSF55729">
    <property type="entry name" value="Acyl-CoA N-acyltransferases (Nat)"/>
    <property type="match status" value="1"/>
</dbReference>
<gene>
    <name evidence="3" type="ORF">TEHN7118_0733</name>
</gene>
<evidence type="ECO:0000256" key="1">
    <source>
        <dbReference type="ARBA" id="ARBA00022679"/>
    </source>
</evidence>
<dbReference type="PROSITE" id="PS51186">
    <property type="entry name" value="GNAT"/>
    <property type="match status" value="1"/>
</dbReference>
<evidence type="ECO:0000313" key="3">
    <source>
        <dbReference type="EMBL" id="GBD67927.1"/>
    </source>
</evidence>
<protein>
    <submittedName>
        <fullName evidence="3">Putative acetyltransferase</fullName>
    </submittedName>
</protein>
<dbReference type="PANTHER" id="PTHR13947:SF37">
    <property type="entry name" value="LD18367P"/>
    <property type="match status" value="1"/>
</dbReference>
<feature type="domain" description="N-acetyltransferase" evidence="2">
    <location>
        <begin position="1"/>
        <end position="158"/>
    </location>
</feature>